<evidence type="ECO:0000259" key="2">
    <source>
        <dbReference type="Pfam" id="PF18602"/>
    </source>
</evidence>
<feature type="signal peptide" evidence="1">
    <location>
        <begin position="1"/>
        <end position="19"/>
    </location>
</feature>
<evidence type="ECO:0000256" key="1">
    <source>
        <dbReference type="SAM" id="SignalP"/>
    </source>
</evidence>
<reference evidence="3 4" key="1">
    <citation type="submission" date="2020-10" db="EMBL/GenBank/DDBJ databases">
        <title>Genome analysis of Massilia species.</title>
        <authorList>
            <person name="Jung D.-H."/>
        </authorList>
    </citation>
    <scope>NUCLEOTIDE SEQUENCE [LARGE SCALE GENOMIC DNA]</scope>
    <source>
        <strain evidence="4">sipir</strain>
    </source>
</reference>
<feature type="chain" id="PRO_5046800116" description="Rap1a immunity protein domain-containing protein" evidence="1">
    <location>
        <begin position="20"/>
        <end position="125"/>
    </location>
</feature>
<feature type="domain" description="Rap1a immunity protein" evidence="2">
    <location>
        <begin position="49"/>
        <end position="120"/>
    </location>
</feature>
<gene>
    <name evidence="3" type="ORF">INH39_16040</name>
</gene>
<evidence type="ECO:0000313" key="3">
    <source>
        <dbReference type="EMBL" id="UOD33006.1"/>
    </source>
</evidence>
<accession>A0ABY4ADY1</accession>
<dbReference type="InterPro" id="IPR041238">
    <property type="entry name" value="Rap1a"/>
</dbReference>
<dbReference type="RefSeq" id="WP_243494035.1">
    <property type="nucleotide sequence ID" value="NZ_CP063361.1"/>
</dbReference>
<sequence>MKKTLLTILLAAVMPISLAAQAPKTGRLSGSHIIECWTSPSSDGSDRSPSQILAREYVDGYLAGVADATEGTVWCNTHFIKQHELDAEVIGLLKDLPATQTNSTAAAKLAIAALAKHFPCTKGKK</sequence>
<organism evidence="3 4">
    <name type="scientific">Massilia violaceinigra</name>
    <dbReference type="NCBI Taxonomy" id="2045208"/>
    <lineage>
        <taxon>Bacteria</taxon>
        <taxon>Pseudomonadati</taxon>
        <taxon>Pseudomonadota</taxon>
        <taxon>Betaproteobacteria</taxon>
        <taxon>Burkholderiales</taxon>
        <taxon>Oxalobacteraceae</taxon>
        <taxon>Telluria group</taxon>
        <taxon>Massilia</taxon>
    </lineage>
</organism>
<name>A0ABY4ADY1_9BURK</name>
<keyword evidence="1" id="KW-0732">Signal</keyword>
<protein>
    <recommendedName>
        <fullName evidence="2">Rap1a immunity protein domain-containing protein</fullName>
    </recommendedName>
</protein>
<dbReference type="Gene3D" id="1.10.890.40">
    <property type="match status" value="1"/>
</dbReference>
<proteinExistence type="predicted"/>
<dbReference type="EMBL" id="CP063361">
    <property type="protein sequence ID" value="UOD33006.1"/>
    <property type="molecule type" value="Genomic_DNA"/>
</dbReference>
<evidence type="ECO:0000313" key="4">
    <source>
        <dbReference type="Proteomes" id="UP000831532"/>
    </source>
</evidence>
<keyword evidence="4" id="KW-1185">Reference proteome</keyword>
<dbReference type="Pfam" id="PF18602">
    <property type="entry name" value="Rap1a"/>
    <property type="match status" value="1"/>
</dbReference>
<dbReference type="Proteomes" id="UP000831532">
    <property type="component" value="Chromosome"/>
</dbReference>